<name>A0ABP6RZA0_9PSEU</name>
<sequence>MTLHLEPALIFAATLPALLVAHHVADHWLQTSHQAANKGRPDWLGRFACANHVLSYTAATAGTVALLWAVLGLPISPAGFVVGQVVSATTHYWADRRHTLAALADRVGNGEFYRFGAPRTGRDDNPHLGTGAYALDQSWHWLWLAVAALFTAVL</sequence>
<gene>
    <name evidence="1" type="ORF">GCM10020366_58290</name>
</gene>
<evidence type="ECO:0000313" key="2">
    <source>
        <dbReference type="Proteomes" id="UP001500483"/>
    </source>
</evidence>
<dbReference type="RefSeq" id="WP_344930753.1">
    <property type="nucleotide sequence ID" value="NZ_BAAAYK010000038.1"/>
</dbReference>
<evidence type="ECO:0008006" key="3">
    <source>
        <dbReference type="Google" id="ProtNLM"/>
    </source>
</evidence>
<dbReference type="InterPro" id="IPR021737">
    <property type="entry name" value="Phage_phiKZ_Orf197"/>
</dbReference>
<keyword evidence="2" id="KW-1185">Reference proteome</keyword>
<evidence type="ECO:0000313" key="1">
    <source>
        <dbReference type="EMBL" id="GAA3364033.1"/>
    </source>
</evidence>
<comment type="caution">
    <text evidence="1">The sequence shown here is derived from an EMBL/GenBank/DDBJ whole genome shotgun (WGS) entry which is preliminary data.</text>
</comment>
<dbReference type="Proteomes" id="UP001500483">
    <property type="component" value="Unassembled WGS sequence"/>
</dbReference>
<dbReference type="Pfam" id="PF11750">
    <property type="entry name" value="DUF3307"/>
    <property type="match status" value="1"/>
</dbReference>
<proteinExistence type="predicted"/>
<organism evidence="1 2">
    <name type="scientific">Saccharopolyspora gregorii</name>
    <dbReference type="NCBI Taxonomy" id="33914"/>
    <lineage>
        <taxon>Bacteria</taxon>
        <taxon>Bacillati</taxon>
        <taxon>Actinomycetota</taxon>
        <taxon>Actinomycetes</taxon>
        <taxon>Pseudonocardiales</taxon>
        <taxon>Pseudonocardiaceae</taxon>
        <taxon>Saccharopolyspora</taxon>
    </lineage>
</organism>
<protein>
    <recommendedName>
        <fullName evidence="3">DUF3307 domain-containing protein</fullName>
    </recommendedName>
</protein>
<reference evidence="2" key="1">
    <citation type="journal article" date="2019" name="Int. J. Syst. Evol. Microbiol.">
        <title>The Global Catalogue of Microorganisms (GCM) 10K type strain sequencing project: providing services to taxonomists for standard genome sequencing and annotation.</title>
        <authorList>
            <consortium name="The Broad Institute Genomics Platform"/>
            <consortium name="The Broad Institute Genome Sequencing Center for Infectious Disease"/>
            <person name="Wu L."/>
            <person name="Ma J."/>
        </authorList>
    </citation>
    <scope>NUCLEOTIDE SEQUENCE [LARGE SCALE GENOMIC DNA]</scope>
    <source>
        <strain evidence="2">JCM 9687</strain>
    </source>
</reference>
<dbReference type="EMBL" id="BAAAYK010000038">
    <property type="protein sequence ID" value="GAA3364033.1"/>
    <property type="molecule type" value="Genomic_DNA"/>
</dbReference>
<accession>A0ABP6RZA0</accession>